<keyword evidence="4" id="KW-0479">Metal-binding</keyword>
<dbReference type="Gene3D" id="2.60.40.1530">
    <property type="entry name" value="ntegrin, alpha v. Chain A, domain 4"/>
    <property type="match status" value="1"/>
</dbReference>
<feature type="repeat" description="FG-GAP" evidence="15">
    <location>
        <begin position="592"/>
        <end position="650"/>
    </location>
</feature>
<evidence type="ECO:0000259" key="18">
    <source>
        <dbReference type="PROSITE" id="PS50234"/>
    </source>
</evidence>
<dbReference type="Gene3D" id="3.40.50.410">
    <property type="entry name" value="von Willebrand factor, type A domain"/>
    <property type="match status" value="1"/>
</dbReference>
<feature type="domain" description="VWFA" evidence="18">
    <location>
        <begin position="206"/>
        <end position="387"/>
    </location>
</feature>
<dbReference type="InterPro" id="IPR048286">
    <property type="entry name" value="Integrin_alpha_Ig-like_3"/>
</dbReference>
<dbReference type="EMBL" id="AB048261">
    <property type="protein sequence ID" value="BAB21479.1"/>
    <property type="molecule type" value="mRNA"/>
</dbReference>
<dbReference type="InterPro" id="IPR048285">
    <property type="entry name" value="Integrin_alpha_Ig-like_2"/>
</dbReference>
<dbReference type="PRINTS" id="PR01185">
    <property type="entry name" value="INTEGRINA"/>
</dbReference>
<sequence>MLSRPLLENVRPLLGGILMVIISFVVETSCFNIDSSITGVKYLTSPIIEQLGEIWPGSTVRQLPNSVKPSYYGNSFSLIRQGDNAISVVVGAPKAIDQNQISLHRTKATAETKPQGFLQRCPINFSGLPGLPCKYVNPPSIEPGDNIGLTASVQPEGDIVNCSPTRELKCSSMKYNPGFCYKSTDYGGNWRKEGSRNTECPSSGVDVLFVLDGSGSVGKNFDKVKDWVKNITAKLDIGKEIVRVGVVQYSHYVEGKSINKQKYITTEISIGEFKLLDNFENAVDRIQLQGYTTYTGRALQKVIRDFDDAYIGNKQVLLLLTDGQAKDNKLILPNANRLRNKGIATFAVGVGEYDISELKLIASGTDSTDRVFTVTDFGELDSIVKSLQTEIQSFVLEGGKSAKTAGYEMHFGENGFSVAYAKSETNEFLLLGAPGAYDWSGAVTKYDSISDTTADIPTYEDVQGVLPNRTKESYMGYTLTTGFFEGPRAGEFAATGAPRYMLKGAVVVFKPEKDSAKFNQPHRIMANEANSQLGSYFGGSLLSVDINGDDIDDLFIGAPLYSGVTHDEGRVYVYVSKPGGRTLSSWTDSSYEPLVLDGMRLIGGRFGTAIASAGDLNNDKMNDVIIGAPMTEGDRGAIFIYHGKKNGFDTNLKQMILASELTGVNLKYFGQSIQGGVDLDGNLYPDVAVGAPKSDTVVIFRSRAVVEIIATVTFLQSKIDIFNCIDNNYVNCTSVQVCFTAQGRSIESVIGLTYNLTLDSGKQSLGEKRLEFRDALSPTGVTTIRQDLPLKSKTRTCVTRGVNVKANIKDYDTTVNVTVTYDLQASHTDQALSSIRDPTAPNTATDSLVFDKNCGVEGQCQYDLKLSGSLLLPPATLTGGEDLTNGGKILIVSDQTDINRVIVKLNLTNKGQNAFGTQVKVDYTSELSWSRIEKRQGVPATNSCIEALGQPVDMGNGLLRQILQYNYRTSIMQQNSWCYFEISFLTRNLRNNGKLDSLNIDVNAFSSDTTNSSIEVNPSDNSWRQTRLIKYRSDFTVEEQSTDPDIQYNFTNTERNITSVKQIGQNTSDVVINYKIRGTGYSNIPTVTIRLIWPSKTAANYSLLYLHSVACNTKYTTANPEKGENNLLSCNCEMDKVNIYNLSTDAPNENNTGGARFITEPATVYLDQKEYNCFSQEGNHTCETMTCNINNLGSSTEVNFIALFRLVTSTFNLTNTSNSDTNLISRFEAFETSPIILNKAGKNNSFANPASRVARKYTEPIIVVPVNNIWIYILAAVGGLLLLIAIAAILWKVGFFKSKYADMKKDAQDDMDDAADFPGPNNGGSTADIVDN</sequence>
<dbReference type="PROSITE" id="PS50234">
    <property type="entry name" value="VWFA"/>
    <property type="match status" value="1"/>
</dbReference>
<dbReference type="GO" id="GO:0098609">
    <property type="term" value="P:cell-cell adhesion"/>
    <property type="evidence" value="ECO:0007669"/>
    <property type="project" value="TreeGrafter"/>
</dbReference>
<evidence type="ECO:0000313" key="19">
    <source>
        <dbReference type="EMBL" id="BAB21479.1"/>
    </source>
</evidence>
<dbReference type="SMART" id="SM00191">
    <property type="entry name" value="Int_alpha"/>
    <property type="match status" value="5"/>
</dbReference>
<dbReference type="InterPro" id="IPR013519">
    <property type="entry name" value="Int_alpha_beta-p"/>
</dbReference>
<evidence type="ECO:0000256" key="16">
    <source>
        <dbReference type="RuleBase" id="RU003762"/>
    </source>
</evidence>
<dbReference type="GO" id="GO:0007160">
    <property type="term" value="P:cell-matrix adhesion"/>
    <property type="evidence" value="ECO:0007669"/>
    <property type="project" value="TreeGrafter"/>
</dbReference>
<dbReference type="GO" id="GO:0007229">
    <property type="term" value="P:integrin-mediated signaling pathway"/>
    <property type="evidence" value="ECO:0007669"/>
    <property type="project" value="UniProtKB-KW"/>
</dbReference>
<evidence type="ECO:0000256" key="6">
    <source>
        <dbReference type="ARBA" id="ARBA00022737"/>
    </source>
</evidence>
<dbReference type="InterPro" id="IPR000413">
    <property type="entry name" value="Integrin_alpha"/>
</dbReference>
<protein>
    <submittedName>
        <fullName evidence="19">Integrin alpha Hr1</fullName>
    </submittedName>
</protein>
<evidence type="ECO:0000256" key="7">
    <source>
        <dbReference type="ARBA" id="ARBA00022837"/>
    </source>
</evidence>
<dbReference type="SUPFAM" id="SSF69318">
    <property type="entry name" value="Integrin alpha N-terminal domain"/>
    <property type="match status" value="1"/>
</dbReference>
<dbReference type="SUPFAM" id="SSF53300">
    <property type="entry name" value="vWA-like"/>
    <property type="match status" value="1"/>
</dbReference>
<dbReference type="GO" id="GO:0005178">
    <property type="term" value="F:integrin binding"/>
    <property type="evidence" value="ECO:0007669"/>
    <property type="project" value="TreeGrafter"/>
</dbReference>
<dbReference type="SUPFAM" id="SSF69179">
    <property type="entry name" value="Integrin domains"/>
    <property type="match status" value="3"/>
</dbReference>
<keyword evidence="14" id="KW-0325">Glycoprotein</keyword>
<keyword evidence="11 16" id="KW-0472">Membrane</keyword>
<dbReference type="PROSITE" id="PS51470">
    <property type="entry name" value="FG_GAP"/>
    <property type="match status" value="3"/>
</dbReference>
<dbReference type="GO" id="GO:0008305">
    <property type="term" value="C:integrin complex"/>
    <property type="evidence" value="ECO:0007669"/>
    <property type="project" value="InterPro"/>
</dbReference>
<dbReference type="PANTHER" id="PTHR23220:SF133">
    <property type="entry name" value="INTEGRIN ALPHA-PS2"/>
    <property type="match status" value="1"/>
</dbReference>
<dbReference type="Pfam" id="PF08441">
    <property type="entry name" value="Integrin_A_Ig_1"/>
    <property type="match status" value="1"/>
</dbReference>
<comment type="similarity">
    <text evidence="2 16">Belongs to the integrin alpha chain family.</text>
</comment>
<dbReference type="GO" id="GO:0009897">
    <property type="term" value="C:external side of plasma membrane"/>
    <property type="evidence" value="ECO:0007669"/>
    <property type="project" value="TreeGrafter"/>
</dbReference>
<dbReference type="PANTHER" id="PTHR23220">
    <property type="entry name" value="INTEGRIN ALPHA"/>
    <property type="match status" value="1"/>
</dbReference>
<dbReference type="Pfam" id="PF01839">
    <property type="entry name" value="FG-GAP"/>
    <property type="match status" value="2"/>
</dbReference>
<proteinExistence type="evidence at transcript level"/>
<accession>Q9BPQ8</accession>
<feature type="repeat" description="FG-GAP" evidence="15">
    <location>
        <begin position="522"/>
        <end position="583"/>
    </location>
</feature>
<evidence type="ECO:0000256" key="11">
    <source>
        <dbReference type="ARBA" id="ARBA00023136"/>
    </source>
</evidence>
<keyword evidence="8 16" id="KW-0130">Cell adhesion</keyword>
<dbReference type="InterPro" id="IPR013517">
    <property type="entry name" value="FG-GAP"/>
</dbReference>
<dbReference type="Gene3D" id="2.130.10.130">
    <property type="entry name" value="Integrin alpha, N-terminal"/>
    <property type="match status" value="1"/>
</dbReference>
<dbReference type="GO" id="GO:0046872">
    <property type="term" value="F:metal ion binding"/>
    <property type="evidence" value="ECO:0007669"/>
    <property type="project" value="UniProtKB-KW"/>
</dbReference>
<evidence type="ECO:0000256" key="5">
    <source>
        <dbReference type="ARBA" id="ARBA00022729"/>
    </source>
</evidence>
<evidence type="ECO:0000256" key="14">
    <source>
        <dbReference type="ARBA" id="ARBA00023180"/>
    </source>
</evidence>
<keyword evidence="9 16" id="KW-1133">Transmembrane helix</keyword>
<evidence type="ECO:0000256" key="12">
    <source>
        <dbReference type="ARBA" id="ARBA00023157"/>
    </source>
</evidence>
<reference evidence="19" key="1">
    <citation type="journal article" date="2001" name="J. Immunol.">
        <title>Cloning and characterization of integrin alpha subunits from the solitary ascidian, Halocynthia roretzi.</title>
        <authorList>
            <person name="Miyazawa S."/>
            <person name="Azumi K."/>
            <person name="Nonaka M."/>
        </authorList>
    </citation>
    <scope>NUCLEOTIDE SEQUENCE</scope>
    <source>
        <tissue evidence="19">Hemocyte</tissue>
    </source>
</reference>
<dbReference type="Gene3D" id="2.60.40.1460">
    <property type="entry name" value="Integrin domains. Chain A, domain 2"/>
    <property type="match status" value="1"/>
</dbReference>
<keyword evidence="6" id="KW-0677">Repeat</keyword>
<evidence type="ECO:0000256" key="15">
    <source>
        <dbReference type="PROSITE-ProRule" id="PRU00803"/>
    </source>
</evidence>
<dbReference type="InterPro" id="IPR013649">
    <property type="entry name" value="Integrin_alpha_Ig-like_1"/>
</dbReference>
<dbReference type="InterPro" id="IPR028994">
    <property type="entry name" value="Integrin_alpha_N"/>
</dbReference>
<keyword evidence="10 16" id="KW-0401">Integrin</keyword>
<keyword evidence="12" id="KW-1015">Disulfide bond</keyword>
<organism evidence="19">
    <name type="scientific">Halocynthia roretzi</name>
    <name type="common">Sea squirt</name>
    <name type="synonym">Cynthia roretzi</name>
    <dbReference type="NCBI Taxonomy" id="7729"/>
    <lineage>
        <taxon>Eukaryota</taxon>
        <taxon>Metazoa</taxon>
        <taxon>Chordata</taxon>
        <taxon>Tunicata</taxon>
        <taxon>Ascidiacea</taxon>
        <taxon>Stolidobranchia</taxon>
        <taxon>Pyuridae</taxon>
        <taxon>Halocynthia</taxon>
    </lineage>
</organism>
<evidence type="ECO:0000256" key="3">
    <source>
        <dbReference type="ARBA" id="ARBA00022692"/>
    </source>
</evidence>
<evidence type="ECO:0000256" key="17">
    <source>
        <dbReference type="SAM" id="MobiDB-lite"/>
    </source>
</evidence>
<dbReference type="Pfam" id="PF20805">
    <property type="entry name" value="Integrin_A_Ig_2"/>
    <property type="match status" value="1"/>
</dbReference>
<keyword evidence="7" id="KW-0106">Calcium</keyword>
<dbReference type="Pfam" id="PF00092">
    <property type="entry name" value="VWA"/>
    <property type="match status" value="1"/>
</dbReference>
<evidence type="ECO:0000256" key="10">
    <source>
        <dbReference type="ARBA" id="ARBA00023037"/>
    </source>
</evidence>
<dbReference type="PRINTS" id="PR00453">
    <property type="entry name" value="VWFADOMAIN"/>
</dbReference>
<dbReference type="SMART" id="SM00327">
    <property type="entry name" value="VWA"/>
    <property type="match status" value="1"/>
</dbReference>
<feature type="transmembrane region" description="Helical" evidence="16">
    <location>
        <begin position="1269"/>
        <end position="1295"/>
    </location>
</feature>
<evidence type="ECO:0000256" key="9">
    <source>
        <dbReference type="ARBA" id="ARBA00022989"/>
    </source>
</evidence>
<dbReference type="GO" id="GO:0033627">
    <property type="term" value="P:cell adhesion mediated by integrin"/>
    <property type="evidence" value="ECO:0007669"/>
    <property type="project" value="TreeGrafter"/>
</dbReference>
<comment type="subcellular location">
    <subcellularLocation>
        <location evidence="1 16">Membrane</location>
        <topology evidence="1 16">Single-pass type I membrane protein</topology>
    </subcellularLocation>
</comment>
<evidence type="ECO:0000256" key="4">
    <source>
        <dbReference type="ARBA" id="ARBA00022723"/>
    </source>
</evidence>
<keyword evidence="13 16" id="KW-0675">Receptor</keyword>
<evidence type="ECO:0000256" key="8">
    <source>
        <dbReference type="ARBA" id="ARBA00022889"/>
    </source>
</evidence>
<dbReference type="InterPro" id="IPR002035">
    <property type="entry name" value="VWF_A"/>
</dbReference>
<evidence type="ECO:0000256" key="2">
    <source>
        <dbReference type="ARBA" id="ARBA00008054"/>
    </source>
</evidence>
<dbReference type="Pfam" id="PF20806">
    <property type="entry name" value="Integrin_A_Ig_3"/>
    <property type="match status" value="1"/>
</dbReference>
<keyword evidence="5" id="KW-0732">Signal</keyword>
<evidence type="ECO:0000256" key="1">
    <source>
        <dbReference type="ARBA" id="ARBA00004479"/>
    </source>
</evidence>
<dbReference type="Gene3D" id="2.60.40.1510">
    <property type="entry name" value="ntegrin, alpha v. Chain A, domain 3"/>
    <property type="match status" value="1"/>
</dbReference>
<dbReference type="InterPro" id="IPR032695">
    <property type="entry name" value="Integrin_dom_sf"/>
</dbReference>
<dbReference type="InterPro" id="IPR036465">
    <property type="entry name" value="vWFA_dom_sf"/>
</dbReference>
<gene>
    <name evidence="19" type="primary">HrITGA1</name>
</gene>
<feature type="repeat" description="FG-GAP" evidence="15">
    <location>
        <begin position="654"/>
        <end position="717"/>
    </location>
</feature>
<feature type="region of interest" description="Disordered" evidence="17">
    <location>
        <begin position="1309"/>
        <end position="1332"/>
    </location>
</feature>
<keyword evidence="3 16" id="KW-0812">Transmembrane</keyword>
<evidence type="ECO:0000256" key="13">
    <source>
        <dbReference type="ARBA" id="ARBA00023170"/>
    </source>
</evidence>
<dbReference type="Gene3D" id="1.20.5.930">
    <property type="entry name" value="Bicelle-embedded integrin alpha(iib) transmembrane segment"/>
    <property type="match status" value="1"/>
</dbReference>
<name>Q9BPQ8_HALRO</name>